<dbReference type="PANTHER" id="PTHR43877">
    <property type="entry name" value="AMINOALKYLPHOSPHONATE N-ACETYLTRANSFERASE-RELATED-RELATED"/>
    <property type="match status" value="1"/>
</dbReference>
<evidence type="ECO:0000313" key="5">
    <source>
        <dbReference type="Proteomes" id="UP001596174"/>
    </source>
</evidence>
<dbReference type="InterPro" id="IPR000182">
    <property type="entry name" value="GNAT_dom"/>
</dbReference>
<keyword evidence="5" id="KW-1185">Reference proteome</keyword>
<dbReference type="CDD" id="cd04301">
    <property type="entry name" value="NAT_SF"/>
    <property type="match status" value="1"/>
</dbReference>
<dbReference type="RefSeq" id="WP_380580981.1">
    <property type="nucleotide sequence ID" value="NZ_JBHSQJ010000022.1"/>
</dbReference>
<keyword evidence="1 4" id="KW-0808">Transferase</keyword>
<sequence length="158" mass="17084">MTEIRAARTVDEIVAAEHLFDGPVKPEGVGRFLVEDGHHLLLAYPDREPYPDGPVNGSVGESDAAAPVGFVSGVEVTHPDKGTEMFLYELAVAEAHRRRGVGRALVEALAELARQRGCYGMWVLTDRGNPAALAAYRSAGAAEEEDCVLLNWSFPDPR</sequence>
<feature type="domain" description="N-acetyltransferase" evidence="3">
    <location>
        <begin position="2"/>
        <end position="158"/>
    </location>
</feature>
<accession>A0ABW1FXM2</accession>
<dbReference type="SUPFAM" id="SSF55729">
    <property type="entry name" value="Acyl-CoA N-acyltransferases (Nat)"/>
    <property type="match status" value="1"/>
</dbReference>
<dbReference type="Pfam" id="PF00583">
    <property type="entry name" value="Acetyltransf_1"/>
    <property type="match status" value="1"/>
</dbReference>
<dbReference type="EC" id="2.3.1.-" evidence="4"/>
<keyword evidence="2 4" id="KW-0012">Acyltransferase</keyword>
<comment type="caution">
    <text evidence="4">The sequence shown here is derived from an EMBL/GenBank/DDBJ whole genome shotgun (WGS) entry which is preliminary data.</text>
</comment>
<evidence type="ECO:0000313" key="4">
    <source>
        <dbReference type="EMBL" id="MFC5907003.1"/>
    </source>
</evidence>
<protein>
    <submittedName>
        <fullName evidence="4">GNAT family N-acetyltransferase</fullName>
        <ecNumber evidence="4">2.3.1.-</ecNumber>
    </submittedName>
</protein>
<dbReference type="InterPro" id="IPR016181">
    <property type="entry name" value="Acyl_CoA_acyltransferase"/>
</dbReference>
<dbReference type="GO" id="GO:0016746">
    <property type="term" value="F:acyltransferase activity"/>
    <property type="evidence" value="ECO:0007669"/>
    <property type="project" value="UniProtKB-KW"/>
</dbReference>
<reference evidence="5" key="1">
    <citation type="journal article" date="2019" name="Int. J. Syst. Evol. Microbiol.">
        <title>The Global Catalogue of Microorganisms (GCM) 10K type strain sequencing project: providing services to taxonomists for standard genome sequencing and annotation.</title>
        <authorList>
            <consortium name="The Broad Institute Genomics Platform"/>
            <consortium name="The Broad Institute Genome Sequencing Center for Infectious Disease"/>
            <person name="Wu L."/>
            <person name="Ma J."/>
        </authorList>
    </citation>
    <scope>NUCLEOTIDE SEQUENCE [LARGE SCALE GENOMIC DNA]</scope>
    <source>
        <strain evidence="5">JCM 4816</strain>
    </source>
</reference>
<organism evidence="4 5">
    <name type="scientific">Streptacidiphilus monticola</name>
    <dbReference type="NCBI Taxonomy" id="2161674"/>
    <lineage>
        <taxon>Bacteria</taxon>
        <taxon>Bacillati</taxon>
        <taxon>Actinomycetota</taxon>
        <taxon>Actinomycetes</taxon>
        <taxon>Kitasatosporales</taxon>
        <taxon>Streptomycetaceae</taxon>
        <taxon>Streptacidiphilus</taxon>
    </lineage>
</organism>
<dbReference type="InterPro" id="IPR050832">
    <property type="entry name" value="Bact_Acetyltransf"/>
</dbReference>
<dbReference type="Proteomes" id="UP001596174">
    <property type="component" value="Unassembled WGS sequence"/>
</dbReference>
<gene>
    <name evidence="4" type="ORF">ACFP3V_07210</name>
</gene>
<evidence type="ECO:0000259" key="3">
    <source>
        <dbReference type="PROSITE" id="PS51186"/>
    </source>
</evidence>
<proteinExistence type="predicted"/>
<name>A0ABW1FXM2_9ACTN</name>
<dbReference type="EMBL" id="JBHSQJ010000022">
    <property type="protein sequence ID" value="MFC5907003.1"/>
    <property type="molecule type" value="Genomic_DNA"/>
</dbReference>
<dbReference type="Gene3D" id="3.40.630.30">
    <property type="match status" value="1"/>
</dbReference>
<evidence type="ECO:0000256" key="1">
    <source>
        <dbReference type="ARBA" id="ARBA00022679"/>
    </source>
</evidence>
<evidence type="ECO:0000256" key="2">
    <source>
        <dbReference type="ARBA" id="ARBA00023315"/>
    </source>
</evidence>
<dbReference type="PROSITE" id="PS51186">
    <property type="entry name" value="GNAT"/>
    <property type="match status" value="1"/>
</dbReference>